<dbReference type="Gene3D" id="3.40.50.720">
    <property type="entry name" value="NAD(P)-binding Rossmann-like Domain"/>
    <property type="match status" value="1"/>
</dbReference>
<sequence>MRIFLAGATGVLGIRLLPLLTGAGHVVAGTTRSASRAASIRAAGGEPVVCDVYDAAALTAAVVGFRPDLVMHQLTDLPDDASRIQELAAANARIRTEGTANLIAAAAAAAVPRFLAQSIAWNPPGRGEVIAGHEQAVLDIGGVVIRYGQLFGPGTYYETDLPDHPRIHVDAAAERTVPLLDAPTGVVVLADAPER</sequence>
<dbReference type="SUPFAM" id="SSF51735">
    <property type="entry name" value="NAD(P)-binding Rossmann-fold domains"/>
    <property type="match status" value="1"/>
</dbReference>
<dbReference type="AlphaFoldDB" id="A0A1W0AYW3"/>
<dbReference type="STRING" id="1538463.B0T36_09290"/>
<keyword evidence="3" id="KW-1185">Reference proteome</keyword>
<proteinExistence type="predicted"/>
<dbReference type="EMBL" id="MUMY01000007">
    <property type="protein sequence ID" value="ONM48926.1"/>
    <property type="molecule type" value="Genomic_DNA"/>
</dbReference>
<dbReference type="PANTHER" id="PTHR48079:SF6">
    <property type="entry name" value="NAD(P)-BINDING DOMAIN-CONTAINING PROTEIN-RELATED"/>
    <property type="match status" value="1"/>
</dbReference>
<name>A0A1W0AYW3_9NOCA</name>
<evidence type="ECO:0000259" key="1">
    <source>
        <dbReference type="Pfam" id="PF01370"/>
    </source>
</evidence>
<organism evidence="2 3">
    <name type="scientific">Nocardia donostiensis</name>
    <dbReference type="NCBI Taxonomy" id="1538463"/>
    <lineage>
        <taxon>Bacteria</taxon>
        <taxon>Bacillati</taxon>
        <taxon>Actinomycetota</taxon>
        <taxon>Actinomycetes</taxon>
        <taxon>Mycobacteriales</taxon>
        <taxon>Nocardiaceae</taxon>
        <taxon>Nocardia</taxon>
    </lineage>
</organism>
<dbReference type="InterPro" id="IPR036291">
    <property type="entry name" value="NAD(P)-bd_dom_sf"/>
</dbReference>
<dbReference type="OrthoDB" id="9787292at2"/>
<feature type="domain" description="NAD-dependent epimerase/dehydratase" evidence="1">
    <location>
        <begin position="3"/>
        <end position="116"/>
    </location>
</feature>
<evidence type="ECO:0000313" key="3">
    <source>
        <dbReference type="Proteomes" id="UP000188836"/>
    </source>
</evidence>
<dbReference type="Pfam" id="PF01370">
    <property type="entry name" value="Epimerase"/>
    <property type="match status" value="1"/>
</dbReference>
<protein>
    <submittedName>
        <fullName evidence="2">Epimerase</fullName>
    </submittedName>
</protein>
<reference evidence="2 3" key="1">
    <citation type="journal article" date="2016" name="Antonie Van Leeuwenhoek">
        <title>Nocardia donostiensis sp. nov., isolated from human respiratory specimens.</title>
        <authorList>
            <person name="Ercibengoa M."/>
            <person name="Bell M."/>
            <person name="Marimon J.M."/>
            <person name="Humrighouse B."/>
            <person name="Klenk H.P."/>
            <person name="Potter G."/>
            <person name="Perez-Trallero E."/>
        </authorList>
    </citation>
    <scope>NUCLEOTIDE SEQUENCE [LARGE SCALE GENOMIC DNA]</scope>
    <source>
        <strain evidence="2 3">X1655</strain>
    </source>
</reference>
<comment type="caution">
    <text evidence="2">The sequence shown here is derived from an EMBL/GenBank/DDBJ whole genome shotgun (WGS) entry which is preliminary data.</text>
</comment>
<dbReference type="GO" id="GO:0004029">
    <property type="term" value="F:aldehyde dehydrogenase (NAD+) activity"/>
    <property type="evidence" value="ECO:0007669"/>
    <property type="project" value="TreeGrafter"/>
</dbReference>
<accession>A0A1W0AYW3</accession>
<dbReference type="GO" id="GO:0005737">
    <property type="term" value="C:cytoplasm"/>
    <property type="evidence" value="ECO:0007669"/>
    <property type="project" value="TreeGrafter"/>
</dbReference>
<gene>
    <name evidence="2" type="ORF">B0T46_10750</name>
</gene>
<dbReference type="Proteomes" id="UP000188836">
    <property type="component" value="Unassembled WGS sequence"/>
</dbReference>
<dbReference type="PANTHER" id="PTHR48079">
    <property type="entry name" value="PROTEIN YEEZ"/>
    <property type="match status" value="1"/>
</dbReference>
<evidence type="ECO:0000313" key="2">
    <source>
        <dbReference type="EMBL" id="ONM48926.1"/>
    </source>
</evidence>
<dbReference type="RefSeq" id="WP_077116406.1">
    <property type="nucleotide sequence ID" value="NZ_LOKT01000005.1"/>
</dbReference>
<dbReference type="InterPro" id="IPR051783">
    <property type="entry name" value="NAD(P)-dependent_oxidoreduct"/>
</dbReference>
<dbReference type="InterPro" id="IPR001509">
    <property type="entry name" value="Epimerase_deHydtase"/>
</dbReference>